<dbReference type="EMBL" id="JABSTR010000005">
    <property type="protein sequence ID" value="KAH9371064.1"/>
    <property type="molecule type" value="Genomic_DNA"/>
</dbReference>
<dbReference type="PROSITE" id="PS51253">
    <property type="entry name" value="HTH_CENPB"/>
    <property type="match status" value="1"/>
</dbReference>
<sequence>MASKQCKSLTLEKKVALIKEVEKRGRTKSSIAQEFGIPLSTLSTVLKNKQKVLDGFQQSFSSQRKRVRGSKFPDVEAALMVWLRNARAANLPVTTSIMMEKADALALQMGHTDFSCSSGWFDRFKKRNSVVSKSVHGESGTVDAATADNWRSSRLAELRESYADSDIFNLDEAALFYKMLPSRTFTPKGGACSGVKQRKDRVTVLFGANATGEATSMTKVSSMWPEKSTERAFSTEFCCLTKTAKATKLTCWEQYTFSAALGSKFAQRLSPTALRTLGFHVPPVCQKQRRQRQMTSQTVRNFVKRSSSVQVTVPPKMT</sequence>
<dbReference type="InterPro" id="IPR006600">
    <property type="entry name" value="HTH_CenpB_DNA-bd_dom"/>
</dbReference>
<protein>
    <recommendedName>
        <fullName evidence="9">Tick transposon</fullName>
    </recommendedName>
</protein>
<dbReference type="Gene3D" id="1.10.10.60">
    <property type="entry name" value="Homeodomain-like"/>
    <property type="match status" value="2"/>
</dbReference>
<dbReference type="SUPFAM" id="SSF46689">
    <property type="entry name" value="Homeodomain-like"/>
    <property type="match status" value="2"/>
</dbReference>
<dbReference type="PROSITE" id="PS50960">
    <property type="entry name" value="HTH_PSQ"/>
    <property type="match status" value="1"/>
</dbReference>
<evidence type="ECO:0000256" key="3">
    <source>
        <dbReference type="ARBA" id="ARBA00023242"/>
    </source>
</evidence>
<dbReference type="PANTHER" id="PTHR19303">
    <property type="entry name" value="TRANSPOSON"/>
    <property type="match status" value="1"/>
</dbReference>
<dbReference type="OMA" id="KRANICH"/>
<dbReference type="GO" id="GO:0003677">
    <property type="term" value="F:DNA binding"/>
    <property type="evidence" value="ECO:0007669"/>
    <property type="project" value="UniProtKB-UniRule"/>
</dbReference>
<comment type="subcellular location">
    <subcellularLocation>
        <location evidence="1 4">Nucleus</location>
    </subcellularLocation>
</comment>
<keyword evidence="8" id="KW-1185">Reference proteome</keyword>
<keyword evidence="3 4" id="KW-0539">Nucleus</keyword>
<name>A0A9J6G956_HAELO</name>
<feature type="domain" description="HTH CENPB-type" evidence="6">
    <location>
        <begin position="63"/>
        <end position="134"/>
    </location>
</feature>
<evidence type="ECO:0000256" key="2">
    <source>
        <dbReference type="ARBA" id="ARBA00023125"/>
    </source>
</evidence>
<dbReference type="InterPro" id="IPR050863">
    <property type="entry name" value="CenT-Element_Derived"/>
</dbReference>
<dbReference type="GO" id="GO:0005634">
    <property type="term" value="C:nucleus"/>
    <property type="evidence" value="ECO:0007669"/>
    <property type="project" value="UniProtKB-SubCell"/>
</dbReference>
<feature type="domain" description="HTH psq-type" evidence="5">
    <location>
        <begin position="1"/>
        <end position="52"/>
    </location>
</feature>
<dbReference type="AlphaFoldDB" id="A0A9J6G956"/>
<dbReference type="PANTHER" id="PTHR19303:SF73">
    <property type="entry name" value="PROTEIN PDC2"/>
    <property type="match status" value="1"/>
</dbReference>
<dbReference type="Pfam" id="PF04218">
    <property type="entry name" value="CENP-B_N"/>
    <property type="match status" value="1"/>
</dbReference>
<evidence type="ECO:0000256" key="1">
    <source>
        <dbReference type="ARBA" id="ARBA00004123"/>
    </source>
</evidence>
<evidence type="ECO:0008006" key="9">
    <source>
        <dbReference type="Google" id="ProtNLM"/>
    </source>
</evidence>
<evidence type="ECO:0000313" key="7">
    <source>
        <dbReference type="EMBL" id="KAH9371064.1"/>
    </source>
</evidence>
<reference evidence="7 8" key="1">
    <citation type="journal article" date="2020" name="Cell">
        <title>Large-Scale Comparative Analyses of Tick Genomes Elucidate Their Genetic Diversity and Vector Capacities.</title>
        <authorList>
            <consortium name="Tick Genome and Microbiome Consortium (TIGMIC)"/>
            <person name="Jia N."/>
            <person name="Wang J."/>
            <person name="Shi W."/>
            <person name="Du L."/>
            <person name="Sun Y."/>
            <person name="Zhan W."/>
            <person name="Jiang J.F."/>
            <person name="Wang Q."/>
            <person name="Zhang B."/>
            <person name="Ji P."/>
            <person name="Bell-Sakyi L."/>
            <person name="Cui X.M."/>
            <person name="Yuan T.T."/>
            <person name="Jiang B.G."/>
            <person name="Yang W.F."/>
            <person name="Lam T.T."/>
            <person name="Chang Q.C."/>
            <person name="Ding S.J."/>
            <person name="Wang X.J."/>
            <person name="Zhu J.G."/>
            <person name="Ruan X.D."/>
            <person name="Zhao L."/>
            <person name="Wei J.T."/>
            <person name="Ye R.Z."/>
            <person name="Que T.C."/>
            <person name="Du C.H."/>
            <person name="Zhou Y.H."/>
            <person name="Cheng J.X."/>
            <person name="Dai P.F."/>
            <person name="Guo W.B."/>
            <person name="Han X.H."/>
            <person name="Huang E.J."/>
            <person name="Li L.F."/>
            <person name="Wei W."/>
            <person name="Gao Y.C."/>
            <person name="Liu J.Z."/>
            <person name="Shao H.Z."/>
            <person name="Wang X."/>
            <person name="Wang C.C."/>
            <person name="Yang T.C."/>
            <person name="Huo Q.B."/>
            <person name="Li W."/>
            <person name="Chen H.Y."/>
            <person name="Chen S.E."/>
            <person name="Zhou L.G."/>
            <person name="Ni X.B."/>
            <person name="Tian J.H."/>
            <person name="Sheng Y."/>
            <person name="Liu T."/>
            <person name="Pan Y.S."/>
            <person name="Xia L.Y."/>
            <person name="Li J."/>
            <person name="Zhao F."/>
            <person name="Cao W.C."/>
        </authorList>
    </citation>
    <scope>NUCLEOTIDE SEQUENCE [LARGE SCALE GENOMIC DNA]</scope>
    <source>
        <strain evidence="7">HaeL-2018</strain>
    </source>
</reference>
<dbReference type="OrthoDB" id="6512965at2759"/>
<accession>A0A9J6G956</accession>
<evidence type="ECO:0000259" key="6">
    <source>
        <dbReference type="PROSITE" id="PS51253"/>
    </source>
</evidence>
<dbReference type="Proteomes" id="UP000821853">
    <property type="component" value="Chromosome 3"/>
</dbReference>
<dbReference type="SMART" id="SM00674">
    <property type="entry name" value="CENPB"/>
    <property type="match status" value="1"/>
</dbReference>
<evidence type="ECO:0000313" key="8">
    <source>
        <dbReference type="Proteomes" id="UP000821853"/>
    </source>
</evidence>
<dbReference type="InterPro" id="IPR007889">
    <property type="entry name" value="HTH_Psq"/>
</dbReference>
<keyword evidence="2 4" id="KW-0238">DNA-binding</keyword>
<dbReference type="VEuPathDB" id="VectorBase:HLOH_055506"/>
<proteinExistence type="predicted"/>
<dbReference type="Pfam" id="PF03221">
    <property type="entry name" value="HTH_Tnp_Tc5"/>
    <property type="match status" value="1"/>
</dbReference>
<evidence type="ECO:0000259" key="5">
    <source>
        <dbReference type="PROSITE" id="PS50960"/>
    </source>
</evidence>
<comment type="caution">
    <text evidence="7">The sequence shown here is derived from an EMBL/GenBank/DDBJ whole genome shotgun (WGS) entry which is preliminary data.</text>
</comment>
<evidence type="ECO:0000256" key="4">
    <source>
        <dbReference type="PROSITE-ProRule" id="PRU00320"/>
    </source>
</evidence>
<organism evidence="7 8">
    <name type="scientific">Haemaphysalis longicornis</name>
    <name type="common">Bush tick</name>
    <dbReference type="NCBI Taxonomy" id="44386"/>
    <lineage>
        <taxon>Eukaryota</taxon>
        <taxon>Metazoa</taxon>
        <taxon>Ecdysozoa</taxon>
        <taxon>Arthropoda</taxon>
        <taxon>Chelicerata</taxon>
        <taxon>Arachnida</taxon>
        <taxon>Acari</taxon>
        <taxon>Parasitiformes</taxon>
        <taxon>Ixodida</taxon>
        <taxon>Ixodoidea</taxon>
        <taxon>Ixodidae</taxon>
        <taxon>Haemaphysalinae</taxon>
        <taxon>Haemaphysalis</taxon>
    </lineage>
</organism>
<gene>
    <name evidence="7" type="ORF">HPB48_013163</name>
</gene>
<feature type="DNA-binding region" description="H-T-H motif" evidence="4">
    <location>
        <begin position="28"/>
        <end position="48"/>
    </location>
</feature>
<dbReference type="InterPro" id="IPR009057">
    <property type="entry name" value="Homeodomain-like_sf"/>
</dbReference>